<feature type="compositionally biased region" description="Polar residues" evidence="2">
    <location>
        <begin position="778"/>
        <end position="796"/>
    </location>
</feature>
<dbReference type="NCBIfam" id="TIGR01643">
    <property type="entry name" value="YD_repeat_2x"/>
    <property type="match status" value="22"/>
</dbReference>
<dbReference type="InterPro" id="IPR001956">
    <property type="entry name" value="CBM3"/>
</dbReference>
<dbReference type="SMART" id="SM01067">
    <property type="entry name" value="CBM_3"/>
    <property type="match status" value="3"/>
</dbReference>
<dbReference type="STRING" id="29364.SAMN04487772_13014"/>
<dbReference type="PROSITE" id="PS51172">
    <property type="entry name" value="CBM3"/>
    <property type="match status" value="3"/>
</dbReference>
<feature type="compositionally biased region" description="Acidic residues" evidence="2">
    <location>
        <begin position="1153"/>
        <end position="1163"/>
    </location>
</feature>
<dbReference type="Gene3D" id="3.90.930.1">
    <property type="match status" value="1"/>
</dbReference>
<dbReference type="InterPro" id="IPR008965">
    <property type="entry name" value="CBM2/CBM3_carb-bd_dom_sf"/>
</dbReference>
<proteinExistence type="predicted"/>
<dbReference type="Pfam" id="PF00942">
    <property type="entry name" value="CBM_3"/>
    <property type="match status" value="3"/>
</dbReference>
<dbReference type="Gene3D" id="2.60.40.710">
    <property type="entry name" value="Endoglucanase-like"/>
    <property type="match status" value="3"/>
</dbReference>
<dbReference type="Gene3D" id="2.60.40.4070">
    <property type="match status" value="1"/>
</dbReference>
<dbReference type="InterPro" id="IPR056823">
    <property type="entry name" value="TEN-like_YD-shell"/>
</dbReference>
<dbReference type="Proteomes" id="UP000199800">
    <property type="component" value="Unassembled WGS sequence"/>
</dbReference>
<dbReference type="Pfam" id="PF20148">
    <property type="entry name" value="DUF6531"/>
    <property type="match status" value="1"/>
</dbReference>
<feature type="region of interest" description="Disordered" evidence="2">
    <location>
        <begin position="1151"/>
        <end position="1183"/>
    </location>
</feature>
<reference evidence="5 6" key="1">
    <citation type="submission" date="2016-10" db="EMBL/GenBank/DDBJ databases">
        <authorList>
            <person name="de Groot N.N."/>
        </authorList>
    </citation>
    <scope>NUCLEOTIDE SEQUENCE [LARGE SCALE GENOMIC DNA]</scope>
    <source>
        <strain evidence="5 6">DSM 1801</strain>
    </source>
</reference>
<dbReference type="EMBL" id="FOHN01000030">
    <property type="protein sequence ID" value="SET55925.1"/>
    <property type="molecule type" value="Genomic_DNA"/>
</dbReference>
<protein>
    <submittedName>
        <fullName evidence="5">RHS repeat-associated core domain-containing protein</fullName>
    </submittedName>
</protein>
<dbReference type="NCBIfam" id="TIGR03696">
    <property type="entry name" value="Rhs_assc_core"/>
    <property type="match status" value="1"/>
</dbReference>
<feature type="signal peptide" evidence="3">
    <location>
        <begin position="1"/>
        <end position="34"/>
    </location>
</feature>
<dbReference type="GO" id="GO:0030248">
    <property type="term" value="F:cellulose binding"/>
    <property type="evidence" value="ECO:0007669"/>
    <property type="project" value="InterPro"/>
</dbReference>
<organism evidence="5 6">
    <name type="scientific">[Clostridium] polysaccharolyticum</name>
    <dbReference type="NCBI Taxonomy" id="29364"/>
    <lineage>
        <taxon>Bacteria</taxon>
        <taxon>Bacillati</taxon>
        <taxon>Bacillota</taxon>
        <taxon>Clostridia</taxon>
        <taxon>Lachnospirales</taxon>
        <taxon>Lachnospiraceae</taxon>
    </lineage>
</organism>
<dbReference type="InterPro" id="IPR031325">
    <property type="entry name" value="RHS_repeat"/>
</dbReference>
<evidence type="ECO:0000259" key="4">
    <source>
        <dbReference type="PROSITE" id="PS51172"/>
    </source>
</evidence>
<sequence length="2528" mass="283173">MKRFYVKRTTARKMLCLLLCVAITVTGLPLNLKAADTDTKTKFVKAEPQIFVPSEGEKADITFNLENRHPVNIYIKDGKKVIATLAENKVYKGGYVPHRIVWDGKDQNGNSVSSGTYKVIIEPADKYKKYKSITSVTVISGNTQEIYIAPNIQSNEYKVYGKGGKNQGIKNVTLSCTKDGTEETVKNAVIQDNLWYAKVTMSAYSFYDLKATIQKKSGTATGHILAAMHTFRITDRLEYLASAYYGDYKKDSAIRKDNGIYETYKNSGELVGKNLLIINPSLVVKPKPKSDNTEVSQHLGIIDQLQQIASMNPASLTLGNNVYETEDLHLDGAMPLTLSRTYNSRSTSFHEFGINWSDSCTFFLQDMGNAITIRMEDGHMEYYTRKGDGSYEKPEGLARELKANTDGTYTLTMDGTSIYEFAGNGKLKEIRDLNGNAIQYSYTDGLLTKVESISGFLTFHYQKDGRIKSIKDSGNREIQYSYANGLLTSFTDAKGNKTAYAYDAENRLNKVVSPEKVVLYQTEYDSQNRVTSQTIQGSTYTYRYDDKKRIIACTEPNGNTMKFHYTEDYRIESEEYADGTITYYYDEKSNKTKAKPASLGLGKNVKLLETKPGILELKTYNRNTCTGDQENNTLYPQFHITNTSKKKIELEDLTLRYYFTIDGERALNFFCDHAAVCDSNKISISSLTGKFIKLDNPVKGVDCYMEIGFQKEAGNLESNQYIDFHTRIGKDNWTIFKPGDDYSQNLAPRLSCFDGVDVFYKGNLVWGKGEIDGTGTLIKSQKTSHTGNTSNRQADQSIRENHPDVYTGSYEEDMVPKGINRLKLKMYNAENGNTCGTTIHPMMKVVNLGENMTALKDVTIRYYYTADGEEPQNFWCDWSEIGAGNVTGTFHKLDKPYEGADTCLEIGFSKEAGYLDIGGAVTLHVRAAKKDWSSYDLTNDYSANSGHAYIDWKKAEVYVDGVKVWGEDCPEEEEKAESEQMDYADDTCTPVRVQMYNRSRKNRSNEISPKFRLYNTSEEPIRLSDLRLNYFYTADGPENQIFEPDWAGIGNEFQSIIDRKEITCQFTEVNETNLETKCIADIGFARDDRSIQPGEYLELHVRIHRENWTDYVQANDFSMNPDSIDYEDWNQIAVFLKDRWVYGRIPLSLAESIDPDPQEDEEPQYLSLSRESYTRSTDKAGNETEYKYDANGNLLSTTDALGNVTVNTYNERGQITSTTDALGSTTTYTYDKNGNQTKETDALGNVTTYIYNKKGWLTKTVMPDGTTETRTYDARGNNKTITDGIGNTVTYKYNALNQTTSITDANGGTTKYAYDKNGNLTKTTDALGFTEKTAYNKDGKVTKETDKNGNVTAYIYNKTTGYQSQMIRASGGKETYAYDKMGNQTRITAPDGGITRYTYDALGRLESETDANGGKKTYAYDKNGNILKETDELGNATTYTYDKLGQVLTKTDASGSTATYTYDALGRTLTETDGNGGVTKYVYDKLGRLIKTIDANKAVTKTAYNKAGLESSETDALGYKISFQYDKAGRKIKETDALGNSTRWQYDQNGNITNVTDANGNTTAYTYDKENQILTATDANGSTITYTYDGNGNVLTETDASGNSTTYQYDAMGNQTAITNALGKTVKNEYNTSGLLISTTDASGNSTTYAYDKNGNVTSTTDSLGATTTCTYDKADQLLTKTDALGGKTSYIYDKRGNVWQKTDANGNRTKYAYNKANNLTKVTDALGAVTAYTYDKKGNLTKQVQKGNSSSEDQITAYAYDKNGQLTKVTDAEGRTITYAYDAEGRLIKETGKDEKTTIYQYDKAGNLLKTIYPDGKTVSWTYTATDQPKTMTDWNGTTTYEYDKNGNLIKAIDAKKQTIQYTWTKLGQKKTITYPDKTKVQYTYDAKGNITKTADTQKGITTYTYDAENHLKTKKLPNGAKSTYTYDKNGQLTKRVESGTGNQETYHYAYDKNGNRIQETRISEGTTETAHYTYDALDQLTGATDRNGTRTYVFDVFHNRIQKKETGKDTIWYTYNRLNELIETRQGSDHVTYAYDSRGNQTEVRENGEVKKTYTFDFAGKMSKAVIRQKDKTITDQYTYDGEGNRIQTKTETNGKTTGNTVYAVDWESSCHNIIQAKDTISGKTSVFTFARDEAVSVEIGGKISYYRTDEKHSVTEILSSTGKSGATIAYDEYGNPEYPEAVNTSGNLFGYTGHAYEETTGLYYAKARYYDAENGRFLSVDCYQGDTQNPASLNSYIYVQNNPHKYIDPSGHIAVATIAKMGTGALFDMGMQIVANYFFNSKTAGNFKESFSKVNWWQATRSGVESLFHFKSKTLTAAITGFGDVIINWMKQGKKYSCEKALKDFAVGFLSDLAARYVCKFGAKAVAKGMDKMGVSHARIKKLTGIDLSGGRKVAKITRNKSVRRVTISNGVSIKESGKAGFENWLNKGAANNKVYFGIKGGKAVYTGITKQTIDLRLYQHNKNGKGFSRLRIQHSNLTRNQARAIEQYYIEHGPNKMNKINSIGKNNKYYKDAMKWAKKYLGVK</sequence>
<dbReference type="InterPro" id="IPR045351">
    <property type="entry name" value="DUF6531"/>
</dbReference>
<evidence type="ECO:0000313" key="5">
    <source>
        <dbReference type="EMBL" id="SET55925.1"/>
    </source>
</evidence>
<gene>
    <name evidence="5" type="ORF">SAMN04487772_13014</name>
</gene>
<accession>A0A1I0FCP6</accession>
<dbReference type="Pfam" id="PF05593">
    <property type="entry name" value="RHS_repeat"/>
    <property type="match status" value="12"/>
</dbReference>
<dbReference type="PANTHER" id="PTHR32305:SF15">
    <property type="entry name" value="PROTEIN RHSA-RELATED"/>
    <property type="match status" value="1"/>
</dbReference>
<feature type="chain" id="PRO_5011652096" evidence="3">
    <location>
        <begin position="35"/>
        <end position="2528"/>
    </location>
</feature>
<dbReference type="Gene3D" id="2.180.10.10">
    <property type="entry name" value="RHS repeat-associated core"/>
    <property type="match status" value="5"/>
</dbReference>
<keyword evidence="6" id="KW-1185">Reference proteome</keyword>
<dbReference type="InterPro" id="IPR022385">
    <property type="entry name" value="Rhs_assc_core"/>
</dbReference>
<evidence type="ECO:0000256" key="2">
    <source>
        <dbReference type="SAM" id="MobiDB-lite"/>
    </source>
</evidence>
<feature type="domain" description="CBM3" evidence="4">
    <location>
        <begin position="987"/>
        <end position="1147"/>
    </location>
</feature>
<dbReference type="SUPFAM" id="SSF49384">
    <property type="entry name" value="Carbohydrate-binding domain"/>
    <property type="match status" value="3"/>
</dbReference>
<dbReference type="PANTHER" id="PTHR32305">
    <property type="match status" value="1"/>
</dbReference>
<feature type="domain" description="CBM3" evidence="4">
    <location>
        <begin position="819"/>
        <end position="970"/>
    </location>
</feature>
<dbReference type="Pfam" id="PF25023">
    <property type="entry name" value="TEN_YD-shell"/>
    <property type="match status" value="3"/>
</dbReference>
<dbReference type="OrthoDB" id="9815752at2"/>
<dbReference type="GO" id="GO:0005975">
    <property type="term" value="P:carbohydrate metabolic process"/>
    <property type="evidence" value="ECO:0007669"/>
    <property type="project" value="InterPro"/>
</dbReference>
<dbReference type="InterPro" id="IPR036966">
    <property type="entry name" value="CBM3_sf"/>
</dbReference>
<evidence type="ECO:0000313" key="6">
    <source>
        <dbReference type="Proteomes" id="UP000199800"/>
    </source>
</evidence>
<evidence type="ECO:0000256" key="3">
    <source>
        <dbReference type="SAM" id="SignalP"/>
    </source>
</evidence>
<name>A0A1I0FCP6_9FIRM</name>
<keyword evidence="1" id="KW-0677">Repeat</keyword>
<dbReference type="InterPro" id="IPR006530">
    <property type="entry name" value="YD"/>
</dbReference>
<feature type="region of interest" description="Disordered" evidence="2">
    <location>
        <begin position="778"/>
        <end position="810"/>
    </location>
</feature>
<feature type="compositionally biased region" description="Basic and acidic residues" evidence="2">
    <location>
        <begin position="1172"/>
        <end position="1183"/>
    </location>
</feature>
<feature type="domain" description="CBM3" evidence="4">
    <location>
        <begin position="614"/>
        <end position="771"/>
    </location>
</feature>
<dbReference type="InterPro" id="IPR050708">
    <property type="entry name" value="T6SS_VgrG/RHS"/>
</dbReference>
<evidence type="ECO:0000256" key="1">
    <source>
        <dbReference type="ARBA" id="ARBA00022737"/>
    </source>
</evidence>
<dbReference type="RefSeq" id="WP_092478788.1">
    <property type="nucleotide sequence ID" value="NZ_FOHN01000030.1"/>
</dbReference>
<keyword evidence="3" id="KW-0732">Signal</keyword>